<sequence>MAAKFRRLADKVHGRLVMIAHDDRGSVSAEAVVIAAVFIAIAVIVGKVFGHAIETEAGKVASQITGQ</sequence>
<evidence type="ECO:0000256" key="1">
    <source>
        <dbReference type="SAM" id="Phobius"/>
    </source>
</evidence>
<evidence type="ECO:0000313" key="3">
    <source>
        <dbReference type="Proteomes" id="UP001499854"/>
    </source>
</evidence>
<keyword evidence="1" id="KW-0472">Membrane</keyword>
<keyword evidence="1" id="KW-1133">Transmembrane helix</keyword>
<feature type="transmembrane region" description="Helical" evidence="1">
    <location>
        <begin position="31"/>
        <end position="49"/>
    </location>
</feature>
<gene>
    <name evidence="2" type="ORF">GCM10009838_62090</name>
</gene>
<keyword evidence="3" id="KW-1185">Reference proteome</keyword>
<protein>
    <recommendedName>
        <fullName evidence="4">Integral membrane protein</fullName>
    </recommendedName>
</protein>
<dbReference type="EMBL" id="BAAAQM010000043">
    <property type="protein sequence ID" value="GAA1990472.1"/>
    <property type="molecule type" value="Genomic_DNA"/>
</dbReference>
<evidence type="ECO:0008006" key="4">
    <source>
        <dbReference type="Google" id="ProtNLM"/>
    </source>
</evidence>
<organism evidence="2 3">
    <name type="scientific">Catenulispora subtropica</name>
    <dbReference type="NCBI Taxonomy" id="450798"/>
    <lineage>
        <taxon>Bacteria</taxon>
        <taxon>Bacillati</taxon>
        <taxon>Actinomycetota</taxon>
        <taxon>Actinomycetes</taxon>
        <taxon>Catenulisporales</taxon>
        <taxon>Catenulisporaceae</taxon>
        <taxon>Catenulispora</taxon>
    </lineage>
</organism>
<dbReference type="RefSeq" id="WP_344660705.1">
    <property type="nucleotide sequence ID" value="NZ_BAAAQM010000043.1"/>
</dbReference>
<accession>A0ABN2SPT5</accession>
<keyword evidence="1" id="KW-0812">Transmembrane</keyword>
<name>A0ABN2SPT5_9ACTN</name>
<dbReference type="Proteomes" id="UP001499854">
    <property type="component" value="Unassembled WGS sequence"/>
</dbReference>
<evidence type="ECO:0000313" key="2">
    <source>
        <dbReference type="EMBL" id="GAA1990472.1"/>
    </source>
</evidence>
<comment type="caution">
    <text evidence="2">The sequence shown here is derived from an EMBL/GenBank/DDBJ whole genome shotgun (WGS) entry which is preliminary data.</text>
</comment>
<proteinExistence type="predicted"/>
<reference evidence="2 3" key="1">
    <citation type="journal article" date="2019" name="Int. J. Syst. Evol. Microbiol.">
        <title>The Global Catalogue of Microorganisms (GCM) 10K type strain sequencing project: providing services to taxonomists for standard genome sequencing and annotation.</title>
        <authorList>
            <consortium name="The Broad Institute Genomics Platform"/>
            <consortium name="The Broad Institute Genome Sequencing Center for Infectious Disease"/>
            <person name="Wu L."/>
            <person name="Ma J."/>
        </authorList>
    </citation>
    <scope>NUCLEOTIDE SEQUENCE [LARGE SCALE GENOMIC DNA]</scope>
    <source>
        <strain evidence="2 3">JCM 16013</strain>
    </source>
</reference>